<dbReference type="EMBL" id="FNEH01000025">
    <property type="protein sequence ID" value="SDJ05944.1"/>
    <property type="molecule type" value="Genomic_DNA"/>
</dbReference>
<keyword evidence="5" id="KW-0233">DNA recombination</keyword>
<dbReference type="EMBL" id="FNEH01000007">
    <property type="protein sequence ID" value="SDI47431.1"/>
    <property type="molecule type" value="Genomic_DNA"/>
</dbReference>
<gene>
    <name evidence="6" type="ORF">SAMN04515654_1071</name>
    <name evidence="7" type="ORF">SAMN04515654_12530</name>
</gene>
<evidence type="ECO:0000313" key="8">
    <source>
        <dbReference type="Proteomes" id="UP000198945"/>
    </source>
</evidence>
<dbReference type="AlphaFoldDB" id="A0A1G8QMD8"/>
<keyword evidence="3" id="KW-0815">Transposition</keyword>
<dbReference type="Pfam" id="PF00872">
    <property type="entry name" value="Transposase_mut"/>
    <property type="match status" value="1"/>
</dbReference>
<name>A0A1G8QMD8_9FIRM</name>
<dbReference type="GO" id="GO:0003677">
    <property type="term" value="F:DNA binding"/>
    <property type="evidence" value="ECO:0007669"/>
    <property type="project" value="UniProtKB-KW"/>
</dbReference>
<dbReference type="GO" id="GO:0004803">
    <property type="term" value="F:transposase activity"/>
    <property type="evidence" value="ECO:0007669"/>
    <property type="project" value="InterPro"/>
</dbReference>
<protein>
    <submittedName>
        <fullName evidence="7">Transposase, Mutator family</fullName>
    </submittedName>
</protein>
<dbReference type="GO" id="GO:0006313">
    <property type="term" value="P:DNA transposition"/>
    <property type="evidence" value="ECO:0007669"/>
    <property type="project" value="InterPro"/>
</dbReference>
<comment type="function">
    <text evidence="1">Required for the transposition of the insertion element.</text>
</comment>
<evidence type="ECO:0000313" key="6">
    <source>
        <dbReference type="EMBL" id="SDI47431.1"/>
    </source>
</evidence>
<evidence type="ECO:0000256" key="2">
    <source>
        <dbReference type="ARBA" id="ARBA00010961"/>
    </source>
</evidence>
<feature type="non-terminal residue" evidence="7">
    <location>
        <position position="77"/>
    </location>
</feature>
<dbReference type="Proteomes" id="UP000198945">
    <property type="component" value="Unassembled WGS sequence"/>
</dbReference>
<evidence type="ECO:0000313" key="7">
    <source>
        <dbReference type="EMBL" id="SDJ05944.1"/>
    </source>
</evidence>
<dbReference type="RefSeq" id="WP_176760721.1">
    <property type="nucleotide sequence ID" value="NZ_FNDF01000031.1"/>
</dbReference>
<keyword evidence="4" id="KW-0238">DNA-binding</keyword>
<organism evidence="7 8">
    <name type="scientific">Halanaerobium congolense</name>
    <dbReference type="NCBI Taxonomy" id="54121"/>
    <lineage>
        <taxon>Bacteria</taxon>
        <taxon>Bacillati</taxon>
        <taxon>Bacillota</taxon>
        <taxon>Clostridia</taxon>
        <taxon>Halanaerobiales</taxon>
        <taxon>Halanaerobiaceae</taxon>
        <taxon>Halanaerobium</taxon>
    </lineage>
</organism>
<dbReference type="InterPro" id="IPR001207">
    <property type="entry name" value="Transposase_mutator"/>
</dbReference>
<comment type="similarity">
    <text evidence="2">Belongs to the transposase mutator family.</text>
</comment>
<reference evidence="7 8" key="1">
    <citation type="submission" date="2016-10" db="EMBL/GenBank/DDBJ databases">
        <authorList>
            <person name="de Groot N.N."/>
        </authorList>
    </citation>
    <scope>NUCLEOTIDE SEQUENCE [LARGE SCALE GENOMIC DNA]</scope>
    <source>
        <strain evidence="7 8">WG7</strain>
    </source>
</reference>
<sequence>MKSITEKPNNGQVNFDDMINDLIKNFIEKMLKGELTEFLNYDKYDSAGKNSGNSRNGNYSRNLQTKYGVIENLEVPR</sequence>
<evidence type="ECO:0000256" key="5">
    <source>
        <dbReference type="ARBA" id="ARBA00023172"/>
    </source>
</evidence>
<evidence type="ECO:0000256" key="3">
    <source>
        <dbReference type="ARBA" id="ARBA00022578"/>
    </source>
</evidence>
<proteinExistence type="inferred from homology"/>
<evidence type="ECO:0000256" key="1">
    <source>
        <dbReference type="ARBA" id="ARBA00002190"/>
    </source>
</evidence>
<accession>A0A1G8QMD8</accession>
<evidence type="ECO:0000256" key="4">
    <source>
        <dbReference type="ARBA" id="ARBA00023125"/>
    </source>
</evidence>